<proteinExistence type="predicted"/>
<evidence type="ECO:0000313" key="2">
    <source>
        <dbReference type="EMBL" id="RDX94732.1"/>
    </source>
</evidence>
<keyword evidence="1" id="KW-0732">Signal</keyword>
<dbReference type="Pfam" id="PF08284">
    <property type="entry name" value="RVP_2"/>
    <property type="match status" value="1"/>
</dbReference>
<keyword evidence="3" id="KW-1185">Reference proteome</keyword>
<sequence>MMCKRWTLSLTCLSLMLSIGRTMLKVVWQLKEILEKYFPFSVCIQKEVESLTRFSRYMRDNPQDYWKPIKFEHGLKLDLQSFIGILKNKDHPTLVNNHPLVYQVVSHFVDLICLLMSGLDVILNMDLLFFNHVINYFDKIIFIATQSMSINSSMSNSIIFVVACLKCLVNGTHE</sequence>
<organism evidence="2 3">
    <name type="scientific">Mucuna pruriens</name>
    <name type="common">Velvet bean</name>
    <name type="synonym">Dolichos pruriens</name>
    <dbReference type="NCBI Taxonomy" id="157652"/>
    <lineage>
        <taxon>Eukaryota</taxon>
        <taxon>Viridiplantae</taxon>
        <taxon>Streptophyta</taxon>
        <taxon>Embryophyta</taxon>
        <taxon>Tracheophyta</taxon>
        <taxon>Spermatophyta</taxon>
        <taxon>Magnoliopsida</taxon>
        <taxon>eudicotyledons</taxon>
        <taxon>Gunneridae</taxon>
        <taxon>Pentapetalae</taxon>
        <taxon>rosids</taxon>
        <taxon>fabids</taxon>
        <taxon>Fabales</taxon>
        <taxon>Fabaceae</taxon>
        <taxon>Papilionoideae</taxon>
        <taxon>50 kb inversion clade</taxon>
        <taxon>NPAAA clade</taxon>
        <taxon>indigoferoid/millettioid clade</taxon>
        <taxon>Phaseoleae</taxon>
        <taxon>Mucuna</taxon>
    </lineage>
</organism>
<protein>
    <submittedName>
        <fullName evidence="2">Uncharacterized protein</fullName>
    </submittedName>
</protein>
<name>A0A371GVZ7_MUCPR</name>
<evidence type="ECO:0000313" key="3">
    <source>
        <dbReference type="Proteomes" id="UP000257109"/>
    </source>
</evidence>
<dbReference type="AlphaFoldDB" id="A0A371GVZ7"/>
<dbReference type="Proteomes" id="UP000257109">
    <property type="component" value="Unassembled WGS sequence"/>
</dbReference>
<accession>A0A371GVZ7</accession>
<dbReference type="EMBL" id="QJKJ01004299">
    <property type="protein sequence ID" value="RDX94732.1"/>
    <property type="molecule type" value="Genomic_DNA"/>
</dbReference>
<gene>
    <name evidence="2" type="ORF">CR513_22854</name>
</gene>
<comment type="caution">
    <text evidence="2">The sequence shown here is derived from an EMBL/GenBank/DDBJ whole genome shotgun (WGS) entry which is preliminary data.</text>
</comment>
<reference evidence="2" key="1">
    <citation type="submission" date="2018-05" db="EMBL/GenBank/DDBJ databases">
        <title>Draft genome of Mucuna pruriens seed.</title>
        <authorList>
            <person name="Nnadi N.E."/>
            <person name="Vos R."/>
            <person name="Hasami M.H."/>
            <person name="Devisetty U.K."/>
            <person name="Aguiy J.C."/>
        </authorList>
    </citation>
    <scope>NUCLEOTIDE SEQUENCE [LARGE SCALE GENOMIC DNA]</scope>
    <source>
        <strain evidence="2">JCA_2017</strain>
    </source>
</reference>
<feature type="chain" id="PRO_5016968654" evidence="1">
    <location>
        <begin position="23"/>
        <end position="174"/>
    </location>
</feature>
<feature type="non-terminal residue" evidence="2">
    <location>
        <position position="1"/>
    </location>
</feature>
<feature type="signal peptide" evidence="1">
    <location>
        <begin position="1"/>
        <end position="22"/>
    </location>
</feature>
<evidence type="ECO:0000256" key="1">
    <source>
        <dbReference type="SAM" id="SignalP"/>
    </source>
</evidence>